<sequence length="66" mass="7494">PLQLPSAPGWRAALPYWLPSSTLRAVEHSNPLAHWTSKTRKLFVTQQRRSQSSWCATTRTCSVETL</sequence>
<comment type="caution">
    <text evidence="1">The sequence shown here is derived from an EMBL/GenBank/DDBJ whole genome shotgun (WGS) entry which is preliminary data.</text>
</comment>
<feature type="non-terminal residue" evidence="1">
    <location>
        <position position="1"/>
    </location>
</feature>
<proteinExistence type="predicted"/>
<name>A0A8T1TP87_9STRA</name>
<evidence type="ECO:0000313" key="2">
    <source>
        <dbReference type="Proteomes" id="UP000688947"/>
    </source>
</evidence>
<reference evidence="1" key="1">
    <citation type="submission" date="2021-01" db="EMBL/GenBank/DDBJ databases">
        <title>Phytophthora aleatoria, a newly-described species from Pinus radiata is distinct from Phytophthora cactorum isolates based on comparative genomics.</title>
        <authorList>
            <person name="Mcdougal R."/>
            <person name="Panda P."/>
            <person name="Williams N."/>
            <person name="Studholme D.J."/>
        </authorList>
    </citation>
    <scope>NUCLEOTIDE SEQUENCE</scope>
    <source>
        <strain evidence="1">NZFS 3830</strain>
    </source>
</reference>
<protein>
    <submittedName>
        <fullName evidence="1">Uncharacterized protein</fullName>
    </submittedName>
</protein>
<dbReference type="Proteomes" id="UP000688947">
    <property type="component" value="Unassembled WGS sequence"/>
</dbReference>
<evidence type="ECO:0000313" key="1">
    <source>
        <dbReference type="EMBL" id="KAG6943308.1"/>
    </source>
</evidence>
<gene>
    <name evidence="1" type="ORF">JG687_00018549</name>
</gene>
<organism evidence="1 2">
    <name type="scientific">Phytophthora cactorum</name>
    <dbReference type="NCBI Taxonomy" id="29920"/>
    <lineage>
        <taxon>Eukaryota</taxon>
        <taxon>Sar</taxon>
        <taxon>Stramenopiles</taxon>
        <taxon>Oomycota</taxon>
        <taxon>Peronosporomycetes</taxon>
        <taxon>Peronosporales</taxon>
        <taxon>Peronosporaceae</taxon>
        <taxon>Phytophthora</taxon>
    </lineage>
</organism>
<dbReference type="EMBL" id="JAENGZ010002609">
    <property type="protein sequence ID" value="KAG6943308.1"/>
    <property type="molecule type" value="Genomic_DNA"/>
</dbReference>
<feature type="non-terminal residue" evidence="1">
    <location>
        <position position="66"/>
    </location>
</feature>
<accession>A0A8T1TP87</accession>
<dbReference type="AlphaFoldDB" id="A0A8T1TP87"/>